<dbReference type="AlphaFoldDB" id="A0A1M5B2E5"/>
<feature type="signal peptide" evidence="6">
    <location>
        <begin position="1"/>
        <end position="19"/>
    </location>
</feature>
<evidence type="ECO:0000256" key="3">
    <source>
        <dbReference type="ARBA" id="ARBA00012556"/>
    </source>
</evidence>
<dbReference type="Pfam" id="PF07745">
    <property type="entry name" value="Glyco_hydro_53"/>
    <property type="match status" value="1"/>
</dbReference>
<feature type="chain" id="PRO_5011832587" description="Arabinogalactan endo-beta-1,4-galactanase" evidence="6">
    <location>
        <begin position="20"/>
        <end position="356"/>
    </location>
</feature>
<dbReference type="STRING" id="1124188.SAMN05444377_10797"/>
<proteinExistence type="inferred from homology"/>
<evidence type="ECO:0000313" key="7">
    <source>
        <dbReference type="EMBL" id="SHF36721.1"/>
    </source>
</evidence>
<keyword evidence="8" id="KW-1185">Reference proteome</keyword>
<dbReference type="PROSITE" id="PS51257">
    <property type="entry name" value="PROKAR_LIPOPROTEIN"/>
    <property type="match status" value="1"/>
</dbReference>
<dbReference type="GO" id="GO:0045490">
    <property type="term" value="P:pectin catabolic process"/>
    <property type="evidence" value="ECO:0007669"/>
    <property type="project" value="TreeGrafter"/>
</dbReference>
<name>A0A1M5B2E5_9FLAO</name>
<dbReference type="PANTHER" id="PTHR34983">
    <property type="entry name" value="ARABINOGALACTAN ENDO-BETA-1,4-GALACTANASE A"/>
    <property type="match status" value="1"/>
</dbReference>
<dbReference type="InterPro" id="IPR011683">
    <property type="entry name" value="Glyco_hydro_53"/>
</dbReference>
<comment type="catalytic activity">
    <reaction evidence="1 6">
        <text>The enzyme specifically hydrolyzes (1-&gt;4)-beta-D-galactosidic linkages in type I arabinogalactans.</text>
        <dbReference type="EC" id="3.2.1.89"/>
    </reaction>
</comment>
<keyword evidence="6" id="KW-0732">Signal</keyword>
<dbReference type="EMBL" id="FQVQ01000007">
    <property type="protein sequence ID" value="SHF36721.1"/>
    <property type="molecule type" value="Genomic_DNA"/>
</dbReference>
<dbReference type="GO" id="GO:0031218">
    <property type="term" value="F:arabinogalactan endo-1,4-beta-galactosidase activity"/>
    <property type="evidence" value="ECO:0007669"/>
    <property type="project" value="UniProtKB-EC"/>
</dbReference>
<keyword evidence="5 6" id="KW-0326">Glycosidase</keyword>
<evidence type="ECO:0000256" key="5">
    <source>
        <dbReference type="ARBA" id="ARBA00023295"/>
    </source>
</evidence>
<dbReference type="GO" id="GO:0015926">
    <property type="term" value="F:glucosidase activity"/>
    <property type="evidence" value="ECO:0007669"/>
    <property type="project" value="InterPro"/>
</dbReference>
<sequence length="356" mass="39485">MKKLLSLCSLIFLFSCSNSEENANPTPTPEPTFYRATDASFIPLIESEGTVYKNNGVAEDPIITLKNAGCNAIRIRLWHNPADGHSGFNEVKTFAQRIKQAGLKVWITVHYSDTWADPGHQTKPAAWQSMDFNSLKNAVISYTTQIVNEIQPDIIQIGNETNDGMLWPEGRLSTQENQYLQLVNAACGAVRSANPATKIMLHFAGLTGADWYFGKVAQVDYDYIGLSYYPIWHGKSLVDVQNKMNTLGNLHNKKVMLAETSYPFTLGFDDFTNNVVGLNNQLIPGFDATPNGQRGFFSAIKNMVNQSPVGIGFCYWGAEWVAFRGPTATNGSSWENQALWDFDQNALPAMSVFNAN</sequence>
<dbReference type="InterPro" id="IPR017853">
    <property type="entry name" value="GH"/>
</dbReference>
<protein>
    <recommendedName>
        <fullName evidence="3 6">Arabinogalactan endo-beta-1,4-galactanase</fullName>
        <ecNumber evidence="3 6">3.2.1.89</ecNumber>
    </recommendedName>
</protein>
<evidence type="ECO:0000256" key="1">
    <source>
        <dbReference type="ARBA" id="ARBA00001695"/>
    </source>
</evidence>
<gene>
    <name evidence="7" type="ORF">SAMN05444377_10797</name>
</gene>
<dbReference type="PANTHER" id="PTHR34983:SF1">
    <property type="entry name" value="ARABINOGALACTAN ENDO-BETA-1,4-GALACTANASE A"/>
    <property type="match status" value="1"/>
</dbReference>
<reference evidence="7 8" key="1">
    <citation type="submission" date="2016-11" db="EMBL/GenBank/DDBJ databases">
        <authorList>
            <person name="Jaros S."/>
            <person name="Januszkiewicz K."/>
            <person name="Wedrychowicz H."/>
        </authorList>
    </citation>
    <scope>NUCLEOTIDE SEQUENCE [LARGE SCALE GENOMIC DNA]</scope>
    <source>
        <strain evidence="7 8">DSM 25660</strain>
    </source>
</reference>
<evidence type="ECO:0000256" key="6">
    <source>
        <dbReference type="RuleBase" id="RU361192"/>
    </source>
</evidence>
<organism evidence="7 8">
    <name type="scientific">Flavobacterium fontis</name>
    <dbReference type="NCBI Taxonomy" id="1124188"/>
    <lineage>
        <taxon>Bacteria</taxon>
        <taxon>Pseudomonadati</taxon>
        <taxon>Bacteroidota</taxon>
        <taxon>Flavobacteriia</taxon>
        <taxon>Flavobacteriales</taxon>
        <taxon>Flavobacteriaceae</taxon>
        <taxon>Flavobacterium</taxon>
    </lineage>
</organism>
<evidence type="ECO:0000256" key="4">
    <source>
        <dbReference type="ARBA" id="ARBA00022801"/>
    </source>
</evidence>
<dbReference type="OrthoDB" id="9768786at2"/>
<evidence type="ECO:0000313" key="8">
    <source>
        <dbReference type="Proteomes" id="UP000184147"/>
    </source>
</evidence>
<accession>A0A1M5B2E5</accession>
<dbReference type="SUPFAM" id="SSF51445">
    <property type="entry name" value="(Trans)glycosidases"/>
    <property type="match status" value="1"/>
</dbReference>
<dbReference type="RefSeq" id="WP_073363092.1">
    <property type="nucleotide sequence ID" value="NZ_FQVQ01000007.1"/>
</dbReference>
<dbReference type="Proteomes" id="UP000184147">
    <property type="component" value="Unassembled WGS sequence"/>
</dbReference>
<dbReference type="EC" id="3.2.1.89" evidence="3 6"/>
<keyword evidence="4 6" id="KW-0378">Hydrolase</keyword>
<dbReference type="Gene3D" id="3.20.20.80">
    <property type="entry name" value="Glycosidases"/>
    <property type="match status" value="1"/>
</dbReference>
<evidence type="ECO:0000256" key="2">
    <source>
        <dbReference type="ARBA" id="ARBA00010687"/>
    </source>
</evidence>
<comment type="similarity">
    <text evidence="2 6">Belongs to the glycosyl hydrolase 53 family.</text>
</comment>